<feature type="chain" id="PRO_5003228859" evidence="2">
    <location>
        <begin position="18"/>
        <end position="588"/>
    </location>
</feature>
<accession>E8V0D1</accession>
<dbReference type="EMBL" id="CP002467">
    <property type="protein sequence ID" value="ADV84414.1"/>
    <property type="molecule type" value="Genomic_DNA"/>
</dbReference>
<dbReference type="OrthoDB" id="127623at2"/>
<evidence type="ECO:0000313" key="3">
    <source>
        <dbReference type="EMBL" id="ADV84414.1"/>
    </source>
</evidence>
<dbReference type="STRING" id="401053.AciPR4_3662"/>
<reference evidence="3 4" key="1">
    <citation type="journal article" date="2012" name="Stand. Genomic Sci.">
        <title>Complete genome sequence of Terriglobus saanensis type strain SP1PR4(T), an Acidobacteria from tundra soil.</title>
        <authorList>
            <person name="Rawat S.R."/>
            <person name="Mannisto M.K."/>
            <person name="Starovoytov V."/>
            <person name="Goodwin L."/>
            <person name="Nolan M."/>
            <person name="Hauser L."/>
            <person name="Land M."/>
            <person name="Davenport K.W."/>
            <person name="Woyke T."/>
            <person name="Haggblom M.M."/>
        </authorList>
    </citation>
    <scope>NUCLEOTIDE SEQUENCE</scope>
    <source>
        <strain evidence="4">ATCC BAA-1853 / DSM 23119 / SP1PR4</strain>
    </source>
</reference>
<evidence type="ECO:0000256" key="1">
    <source>
        <dbReference type="SAM" id="MobiDB-lite"/>
    </source>
</evidence>
<feature type="region of interest" description="Disordered" evidence="1">
    <location>
        <begin position="168"/>
        <end position="193"/>
    </location>
</feature>
<keyword evidence="2" id="KW-0732">Signal</keyword>
<dbReference type="HOGENOM" id="CLU_454751_0_0_0"/>
<protein>
    <submittedName>
        <fullName evidence="3">VWFA-related domain-containing protein</fullName>
    </submittedName>
</protein>
<sequence length="588" mass="63573">MLRVLSFSLFVASVVGAQSVPTLRTGTQLVVVDVVVTDKNGAPVHGLKETDFALRDEGAEQKVLNFQEHPASASQRMPELPKMPPGTFTNYVPLRQDVPLNIVLLDLLNTPLLDQGYARQQLEKYVMTLQPGTPISIFALTSRLMMLQGFSSNPEILRGAIASRKTMSPPLLLKPQSQTDDESDSKQDVDSTHPLVQAEVRANLDEIATNQKDFQVQARTQLTLDAINQLSRYLSGFPGRKNLIWFTGSFPVNIFPQGDISTSFSNMPSMAEEYRDTVNLLATSQIAVYPIDSRGLFSNPIADATGRHFAMGPERVAEEQAFSEQTATEQTAMRVLASSTGGKAYVNKNDLTAAVTDAIQSGSSYYTLTYAPTDKKQEGRFHRIKVNVQGGGYRLAYREGYYAAAGKLHTVAIDSHAFSAEKAGNTVMQRSMLRGAPEATQIYFTTSFTVPGGKESLSPVLAKGSISTSAAKGPYRLYKAVFTADPNSITALPDGADKVNVGIEFVALVYDANGVLQSWAGKTLRGALAKAKYAEMVKAGVQYGLDVSVPAKGDFYIRTGVHDLASDRVGALEVPASLIVAKTGTAHP</sequence>
<evidence type="ECO:0000313" key="4">
    <source>
        <dbReference type="Proteomes" id="UP000006844"/>
    </source>
</evidence>
<dbReference type="eggNOG" id="ENOG502Z84I">
    <property type="taxonomic scope" value="Bacteria"/>
</dbReference>
<dbReference type="Proteomes" id="UP000006844">
    <property type="component" value="Chromosome"/>
</dbReference>
<gene>
    <name evidence="3" type="ordered locus">AciPR4_3662</name>
</gene>
<dbReference type="KEGG" id="tsa:AciPR4_3662"/>
<dbReference type="InterPro" id="IPR017802">
    <property type="entry name" value="VWFA-rel_acidobac-type"/>
</dbReference>
<dbReference type="NCBIfam" id="TIGR03436">
    <property type="entry name" value="acidobact_VWFA"/>
    <property type="match status" value="1"/>
</dbReference>
<keyword evidence="4" id="KW-1185">Reference proteome</keyword>
<proteinExistence type="predicted"/>
<name>E8V0D1_TERSS</name>
<organism evidence="3 4">
    <name type="scientific">Terriglobus saanensis (strain ATCC BAA-1853 / DSM 23119 / SP1PR4)</name>
    <dbReference type="NCBI Taxonomy" id="401053"/>
    <lineage>
        <taxon>Bacteria</taxon>
        <taxon>Pseudomonadati</taxon>
        <taxon>Acidobacteriota</taxon>
        <taxon>Terriglobia</taxon>
        <taxon>Terriglobales</taxon>
        <taxon>Acidobacteriaceae</taxon>
        <taxon>Terriglobus</taxon>
    </lineage>
</organism>
<feature type="signal peptide" evidence="2">
    <location>
        <begin position="1"/>
        <end position="17"/>
    </location>
</feature>
<dbReference type="AlphaFoldDB" id="E8V0D1"/>
<dbReference type="RefSeq" id="WP_013570144.1">
    <property type="nucleotide sequence ID" value="NC_014963.1"/>
</dbReference>
<evidence type="ECO:0000256" key="2">
    <source>
        <dbReference type="SAM" id="SignalP"/>
    </source>
</evidence>